<dbReference type="InterPro" id="IPR036995">
    <property type="entry name" value="MPG_sf"/>
</dbReference>
<dbReference type="Gene3D" id="3.10.300.10">
    <property type="entry name" value="Methylpurine-DNA glycosylase (MPG)"/>
    <property type="match status" value="1"/>
</dbReference>
<evidence type="ECO:0000256" key="4">
    <source>
        <dbReference type="ARBA" id="ARBA00012000"/>
    </source>
</evidence>
<feature type="region of interest" description="Disordered" evidence="9">
    <location>
        <begin position="291"/>
        <end position="314"/>
    </location>
</feature>
<evidence type="ECO:0000256" key="7">
    <source>
        <dbReference type="ARBA" id="ARBA00023204"/>
    </source>
</evidence>
<evidence type="ECO:0000256" key="9">
    <source>
        <dbReference type="SAM" id="MobiDB-lite"/>
    </source>
</evidence>
<comment type="function">
    <text evidence="2">Hydrolysis of the deoxyribose N-glycosidic bond to excise 3-methyladenine, and 7-methylguanine from the damaged DNA polymer formed by alkylation lesions.</text>
</comment>
<evidence type="ECO:0000313" key="11">
    <source>
        <dbReference type="Proteomes" id="UP000799049"/>
    </source>
</evidence>
<dbReference type="InterPro" id="IPR011034">
    <property type="entry name" value="Formyl_transferase-like_C_sf"/>
</dbReference>
<protein>
    <recommendedName>
        <fullName evidence="4">DNA-3-methyladenine glycosylase II</fullName>
        <ecNumber evidence="4">3.2.2.21</ecNumber>
    </recommendedName>
    <alternativeName>
        <fullName evidence="8">3-methyladenine DNA glycosidase</fullName>
    </alternativeName>
</protein>
<dbReference type="GO" id="GO:0003905">
    <property type="term" value="F:alkylbase DNA N-glycosylase activity"/>
    <property type="evidence" value="ECO:0007669"/>
    <property type="project" value="UniProtKB-EC"/>
</dbReference>
<name>A0A8K0AIE4_ANDGO</name>
<proteinExistence type="inferred from homology"/>
<evidence type="ECO:0000256" key="2">
    <source>
        <dbReference type="ARBA" id="ARBA00002421"/>
    </source>
</evidence>
<evidence type="ECO:0000313" key="10">
    <source>
        <dbReference type="EMBL" id="KAF0852550.1"/>
    </source>
</evidence>
<evidence type="ECO:0000256" key="6">
    <source>
        <dbReference type="ARBA" id="ARBA00022801"/>
    </source>
</evidence>
<keyword evidence="6" id="KW-0378">Hydrolase</keyword>
<dbReference type="GO" id="GO:0003677">
    <property type="term" value="F:DNA binding"/>
    <property type="evidence" value="ECO:0007669"/>
    <property type="project" value="InterPro"/>
</dbReference>
<keyword evidence="11" id="KW-1185">Reference proteome</keyword>
<accession>A0A8K0AIE4</accession>
<evidence type="ECO:0000256" key="5">
    <source>
        <dbReference type="ARBA" id="ARBA00022763"/>
    </source>
</evidence>
<dbReference type="AlphaFoldDB" id="A0A8K0AIE4"/>
<evidence type="ECO:0000256" key="3">
    <source>
        <dbReference type="ARBA" id="ARBA00009232"/>
    </source>
</evidence>
<dbReference type="InterPro" id="IPR003180">
    <property type="entry name" value="MPG"/>
</dbReference>
<dbReference type="Proteomes" id="UP000799049">
    <property type="component" value="Unassembled WGS sequence"/>
</dbReference>
<comment type="caution">
    <text evidence="10">The sequence shown here is derived from an EMBL/GenBank/DDBJ whole genome shotgun (WGS) entry which is preliminary data.</text>
</comment>
<dbReference type="EMBL" id="VRVR01000030">
    <property type="protein sequence ID" value="KAF0852550.1"/>
    <property type="molecule type" value="Genomic_DNA"/>
</dbReference>
<evidence type="ECO:0000256" key="1">
    <source>
        <dbReference type="ARBA" id="ARBA00000086"/>
    </source>
</evidence>
<dbReference type="OrthoDB" id="6353017at2759"/>
<comment type="similarity">
    <text evidence="3">Belongs to the DNA glycosylase MPG family.</text>
</comment>
<dbReference type="EC" id="3.2.2.21" evidence="4"/>
<sequence length="374" mass="40948">MLCGLLRGCREFRRVGTAGSDWFSGLGKSGFWGLRMAGKMTKRYPLVPLEYFERSDAISCAKGLLGKLLVTRSHRRGQGHDATQEELKEKKDEDEEWVYTSGVIVETEAYAGVNDRGSHVFGDRKTQRTAPLYESGGCVYVYKCYGIHWLLNISAGPKSTPYCVLIRAIQPVEGTTEMMRRSMLASKKKSLLSPTMPNGGDGGGGGDELLMVLQAQYKALKRPLGCGPGLVTTALGIDGSFNFAFLDPASSNIWIEDAGSTFVTSIAPMRAHTRIHEPAEKLEAATVVGMGDVEEETQPSRKRPRRQQGASDGQVAVGKRFGAQLRGPGRMSLSDCQSFQIIESPRVGIEYAGADKHHWWRFRIAGNTHTSPAP</sequence>
<dbReference type="GO" id="GO:0006284">
    <property type="term" value="P:base-excision repair"/>
    <property type="evidence" value="ECO:0007669"/>
    <property type="project" value="InterPro"/>
</dbReference>
<dbReference type="PANTHER" id="PTHR10429:SF0">
    <property type="entry name" value="DNA-3-METHYLADENINE GLYCOSYLASE"/>
    <property type="match status" value="1"/>
</dbReference>
<evidence type="ECO:0000256" key="8">
    <source>
        <dbReference type="ARBA" id="ARBA00033426"/>
    </source>
</evidence>
<comment type="catalytic activity">
    <reaction evidence="1">
        <text>Hydrolysis of alkylated DNA, releasing 3-methyladenine, 3-methylguanine, 7-methylguanine and 7-methyladenine.</text>
        <dbReference type="EC" id="3.2.2.21"/>
    </reaction>
</comment>
<gene>
    <name evidence="10" type="ORF">ANDGO_06747</name>
</gene>
<organism evidence="10 11">
    <name type="scientific">Andalucia godoyi</name>
    <name type="common">Flagellate</name>
    <dbReference type="NCBI Taxonomy" id="505711"/>
    <lineage>
        <taxon>Eukaryota</taxon>
        <taxon>Discoba</taxon>
        <taxon>Jakobida</taxon>
        <taxon>Andalucina</taxon>
        <taxon>Andaluciidae</taxon>
        <taxon>Andalucia</taxon>
    </lineage>
</organism>
<keyword evidence="7" id="KW-0234">DNA repair</keyword>
<dbReference type="SUPFAM" id="SSF50486">
    <property type="entry name" value="FMT C-terminal domain-like"/>
    <property type="match status" value="2"/>
</dbReference>
<dbReference type="Pfam" id="PF02245">
    <property type="entry name" value="Pur_DNA_glyco"/>
    <property type="match status" value="1"/>
</dbReference>
<reference evidence="10" key="1">
    <citation type="submission" date="2019-09" db="EMBL/GenBank/DDBJ databases">
        <title>The Mitochondrial Proteome of the Jakobid, Andalucia godoyi, a Protist With the Most Gene-Rich and Bacteria-Like Mitochondrial Genome.</title>
        <authorList>
            <person name="Gray M.W."/>
            <person name="Burger G."/>
            <person name="Derelle R."/>
            <person name="Klimes V."/>
            <person name="Leger M."/>
            <person name="Sarrasin M."/>
            <person name="Vlcek C."/>
            <person name="Roger A.J."/>
            <person name="Elias M."/>
            <person name="Lang B.F."/>
        </authorList>
    </citation>
    <scope>NUCLEOTIDE SEQUENCE</scope>
    <source>
        <strain evidence="10">And28</strain>
    </source>
</reference>
<keyword evidence="5" id="KW-0227">DNA damage</keyword>
<dbReference type="HAMAP" id="MF_00527">
    <property type="entry name" value="3MGH"/>
    <property type="match status" value="1"/>
</dbReference>
<dbReference type="PANTHER" id="PTHR10429">
    <property type="entry name" value="DNA-3-METHYLADENINE GLYCOSYLASE"/>
    <property type="match status" value="1"/>
</dbReference>